<proteinExistence type="predicted"/>
<sequence>MQTITRSRSPLPVSSGPSQFQRSAGGCRGKLHLLSDHRDGALSLHQWYECREVREDSEDVARPPFLRRDRWSFFPLRSGCTELSSEGNSEEDEREKKRVQEEKSMLRTELDQQVQEKIRSTLTESPHDVCKDLQRGVRVHPSFHPSFLASFLPSFLHTASLMSLRGSA</sequence>
<protein>
    <submittedName>
        <fullName evidence="2">Uncharacterized protein</fullName>
    </submittedName>
</protein>
<reference evidence="2" key="1">
    <citation type="submission" date="2014-11" db="EMBL/GenBank/DDBJ databases">
        <authorList>
            <person name="Otto D Thomas"/>
            <person name="Naeem Raeece"/>
        </authorList>
    </citation>
    <scope>NUCLEOTIDE SEQUENCE</scope>
</reference>
<name>A0A0G4IFZ5_9ALVE</name>
<dbReference type="AlphaFoldDB" id="A0A0G4IFZ5"/>
<feature type="region of interest" description="Disordered" evidence="1">
    <location>
        <begin position="1"/>
        <end position="25"/>
    </location>
</feature>
<dbReference type="EMBL" id="CDMZ01005942">
    <property type="protein sequence ID" value="CEM56102.1"/>
    <property type="molecule type" value="Genomic_DNA"/>
</dbReference>
<accession>A0A0G4IFZ5</accession>
<feature type="compositionally biased region" description="Basic and acidic residues" evidence="1">
    <location>
        <begin position="94"/>
        <end position="104"/>
    </location>
</feature>
<evidence type="ECO:0000256" key="1">
    <source>
        <dbReference type="SAM" id="MobiDB-lite"/>
    </source>
</evidence>
<feature type="region of interest" description="Disordered" evidence="1">
    <location>
        <begin position="81"/>
        <end position="104"/>
    </location>
</feature>
<gene>
    <name evidence="2" type="ORF">Cvel_2496</name>
</gene>
<dbReference type="VEuPathDB" id="CryptoDB:Cvel_2496"/>
<organism evidence="2">
    <name type="scientific">Chromera velia CCMP2878</name>
    <dbReference type="NCBI Taxonomy" id="1169474"/>
    <lineage>
        <taxon>Eukaryota</taxon>
        <taxon>Sar</taxon>
        <taxon>Alveolata</taxon>
        <taxon>Colpodellida</taxon>
        <taxon>Chromeraceae</taxon>
        <taxon>Chromera</taxon>
    </lineage>
</organism>
<evidence type="ECO:0000313" key="2">
    <source>
        <dbReference type="EMBL" id="CEM56102.1"/>
    </source>
</evidence>